<name>A0A369QVM4_9BACT</name>
<evidence type="ECO:0000313" key="2">
    <source>
        <dbReference type="Proteomes" id="UP000253919"/>
    </source>
</evidence>
<dbReference type="InterPro" id="IPR012349">
    <property type="entry name" value="Split_barrel_FMN-bd"/>
</dbReference>
<dbReference type="PIRSF" id="PIRSF010372">
    <property type="entry name" value="PaiB"/>
    <property type="match status" value="1"/>
</dbReference>
<dbReference type="Gene3D" id="2.30.110.10">
    <property type="entry name" value="Electron Transport, Fmn-binding Protein, Chain A"/>
    <property type="match status" value="1"/>
</dbReference>
<proteinExistence type="predicted"/>
<dbReference type="PANTHER" id="PTHR35802">
    <property type="entry name" value="PROTEASE SYNTHASE AND SPORULATION PROTEIN PAI 2"/>
    <property type="match status" value="1"/>
</dbReference>
<dbReference type="OrthoDB" id="9794948at2"/>
<evidence type="ECO:0000313" key="1">
    <source>
        <dbReference type="EMBL" id="RDC66228.1"/>
    </source>
</evidence>
<protein>
    <recommendedName>
        <fullName evidence="3">Protease synthase and sporulation protein PAI</fullName>
    </recommendedName>
</protein>
<dbReference type="EMBL" id="QASA01000001">
    <property type="protein sequence ID" value="RDC66228.1"/>
    <property type="molecule type" value="Genomic_DNA"/>
</dbReference>
<dbReference type="Proteomes" id="UP000253919">
    <property type="component" value="Unassembled WGS sequence"/>
</dbReference>
<dbReference type="SUPFAM" id="SSF50475">
    <property type="entry name" value="FMN-binding split barrel"/>
    <property type="match status" value="1"/>
</dbReference>
<dbReference type="Pfam" id="PF04299">
    <property type="entry name" value="FMN_bind_2"/>
    <property type="match status" value="1"/>
</dbReference>
<comment type="caution">
    <text evidence="1">The sequence shown here is derived from an EMBL/GenBank/DDBJ whole genome shotgun (WGS) entry which is preliminary data.</text>
</comment>
<gene>
    <name evidence="1" type="ORF">AHMF7616_04859</name>
</gene>
<keyword evidence="2" id="KW-1185">Reference proteome</keyword>
<reference evidence="1 2" key="1">
    <citation type="submission" date="2018-04" db="EMBL/GenBank/DDBJ databases">
        <title>Adhaeribacter sp. HMF7616 genome sequencing and assembly.</title>
        <authorList>
            <person name="Kang H."/>
            <person name="Kang J."/>
            <person name="Cha I."/>
            <person name="Kim H."/>
            <person name="Joh K."/>
        </authorList>
    </citation>
    <scope>NUCLEOTIDE SEQUENCE [LARGE SCALE GENOMIC DNA]</scope>
    <source>
        <strain evidence="1 2">HMF7616</strain>
    </source>
</reference>
<dbReference type="PANTHER" id="PTHR35802:SF1">
    <property type="entry name" value="PROTEASE SYNTHASE AND SPORULATION PROTEIN PAI 2"/>
    <property type="match status" value="1"/>
</dbReference>
<accession>A0A369QVM4</accession>
<dbReference type="InterPro" id="IPR007396">
    <property type="entry name" value="TR_PAI2-type"/>
</dbReference>
<organism evidence="1 2">
    <name type="scientific">Adhaeribacter pallidiroseus</name>
    <dbReference type="NCBI Taxonomy" id="2072847"/>
    <lineage>
        <taxon>Bacteria</taxon>
        <taxon>Pseudomonadati</taxon>
        <taxon>Bacteroidota</taxon>
        <taxon>Cytophagia</taxon>
        <taxon>Cytophagales</taxon>
        <taxon>Hymenobacteraceae</taxon>
        <taxon>Adhaeribacter</taxon>
    </lineage>
</organism>
<dbReference type="RefSeq" id="WP_115375120.1">
    <property type="nucleotide sequence ID" value="NZ_QASA01000001.1"/>
</dbReference>
<dbReference type="AlphaFoldDB" id="A0A369QVM4"/>
<evidence type="ECO:0008006" key="3">
    <source>
        <dbReference type="Google" id="ProtNLM"/>
    </source>
</evidence>
<sequence>MYIPKINAMTDETEIVSFMQQYSFATIITVKDNLPTATHLPFSISQRDDKVILTSHFAKANPQWQEVTANKVLVIFNEPHAYISPQHYEKELNVPTWNYLAVHAYGQGKIISEPEEILKKLEAMITTYEVDYLKQWHNLPDEFKFKMLNGIVAFEVEVTDLQAKKKLSQNKTAVEKQRIINALENSHYDSEKQIGNYMRKDNPATAKQ</sequence>